<dbReference type="GO" id="GO:0003841">
    <property type="term" value="F:1-acylglycerol-3-phosphate O-acyltransferase activity"/>
    <property type="evidence" value="ECO:0007669"/>
    <property type="project" value="TreeGrafter"/>
</dbReference>
<keyword evidence="3 6" id="KW-0012">Acyltransferase</keyword>
<organism evidence="6 7">
    <name type="scientific">Idiomarina xiamenensis 10-D-4</name>
    <dbReference type="NCBI Taxonomy" id="740709"/>
    <lineage>
        <taxon>Bacteria</taxon>
        <taxon>Pseudomonadati</taxon>
        <taxon>Pseudomonadota</taxon>
        <taxon>Gammaproteobacteria</taxon>
        <taxon>Alteromonadales</taxon>
        <taxon>Idiomarinaceae</taxon>
        <taxon>Idiomarina</taxon>
    </lineage>
</organism>
<dbReference type="PANTHER" id="PTHR10434">
    <property type="entry name" value="1-ACYL-SN-GLYCEROL-3-PHOSPHATE ACYLTRANSFERASE"/>
    <property type="match status" value="1"/>
</dbReference>
<evidence type="ECO:0000313" key="7">
    <source>
        <dbReference type="Proteomes" id="UP000014115"/>
    </source>
</evidence>
<keyword evidence="4" id="KW-0472">Membrane</keyword>
<dbReference type="SUPFAM" id="SSF69593">
    <property type="entry name" value="Glycerol-3-phosphate (1)-acyltransferase"/>
    <property type="match status" value="1"/>
</dbReference>
<evidence type="ECO:0000256" key="3">
    <source>
        <dbReference type="ARBA" id="ARBA00023315"/>
    </source>
</evidence>
<evidence type="ECO:0000256" key="4">
    <source>
        <dbReference type="SAM" id="Phobius"/>
    </source>
</evidence>
<comment type="pathway">
    <text evidence="1">Lipid metabolism.</text>
</comment>
<dbReference type="STRING" id="740709.A10D4_08317"/>
<reference evidence="6 7" key="1">
    <citation type="journal article" date="2012" name="J. Bacteriol.">
        <title>Genome Sequence of Idiomarina xiamenensis Type Strain 10-D-4.</title>
        <authorList>
            <person name="Lai Q."/>
            <person name="Wang L."/>
            <person name="Wang W."/>
            <person name="Shao Z."/>
        </authorList>
    </citation>
    <scope>NUCLEOTIDE SEQUENCE [LARGE SCALE GENOMIC DNA]</scope>
    <source>
        <strain evidence="6 7">10-D-4</strain>
    </source>
</reference>
<dbReference type="OrthoDB" id="9812274at2"/>
<sequence length="261" mass="29267">MLKRLNRTWRRAATGLCFAVFGIGGLLLSVSVLPLQRLLIRQPQQRQLAARLMVQRSFRAFIGMMRWVGVFNFDFPAQQQLKAMRGCVVIANHPCLIDVVALIAILPKPTCVVKSHLWRNPFMRGVIQSTGYISNAEPDGLIADCQRAIAAGDNLIIFPEGTRTGVDGQLHFQRGAAHLALRTEAPIAALWIDCQPVTLTKGEAWYQSPKQKPTLSIRYLRQIDTEPFRALTPSIAARRLTEQLNQFYNKVAIYGFTEPAN</sequence>
<evidence type="ECO:0000256" key="2">
    <source>
        <dbReference type="ARBA" id="ARBA00022679"/>
    </source>
</evidence>
<gene>
    <name evidence="6" type="ORF">A10D4_08317</name>
</gene>
<dbReference type="eggNOG" id="COG0204">
    <property type="taxonomic scope" value="Bacteria"/>
</dbReference>
<dbReference type="RefSeq" id="WP_008488903.1">
    <property type="nucleotide sequence ID" value="NZ_AMRG01000009.1"/>
</dbReference>
<keyword evidence="7" id="KW-1185">Reference proteome</keyword>
<name>K2JJ09_9GAMM</name>
<accession>K2JJ09</accession>
<keyword evidence="4" id="KW-0812">Transmembrane</keyword>
<keyword evidence="2 6" id="KW-0808">Transferase</keyword>
<keyword evidence="4" id="KW-1133">Transmembrane helix</keyword>
<evidence type="ECO:0000313" key="6">
    <source>
        <dbReference type="EMBL" id="EKE83411.1"/>
    </source>
</evidence>
<evidence type="ECO:0000256" key="1">
    <source>
        <dbReference type="ARBA" id="ARBA00005189"/>
    </source>
</evidence>
<dbReference type="SMART" id="SM00563">
    <property type="entry name" value="PlsC"/>
    <property type="match status" value="1"/>
</dbReference>
<protein>
    <submittedName>
        <fullName evidence="6">1-acyl-sn-glycerol-3-phosphate acyltransferase</fullName>
    </submittedName>
</protein>
<dbReference type="GO" id="GO:0006654">
    <property type="term" value="P:phosphatidic acid biosynthetic process"/>
    <property type="evidence" value="ECO:0007669"/>
    <property type="project" value="TreeGrafter"/>
</dbReference>
<comment type="caution">
    <text evidence="6">The sequence shown here is derived from an EMBL/GenBank/DDBJ whole genome shotgun (WGS) entry which is preliminary data.</text>
</comment>
<dbReference type="Proteomes" id="UP000014115">
    <property type="component" value="Unassembled WGS sequence"/>
</dbReference>
<dbReference type="InterPro" id="IPR002123">
    <property type="entry name" value="Plipid/glycerol_acylTrfase"/>
</dbReference>
<feature type="domain" description="Phospholipid/glycerol acyltransferase" evidence="5">
    <location>
        <begin position="87"/>
        <end position="195"/>
    </location>
</feature>
<dbReference type="CDD" id="cd07989">
    <property type="entry name" value="LPLAT_AGPAT-like"/>
    <property type="match status" value="1"/>
</dbReference>
<dbReference type="PANTHER" id="PTHR10434:SF66">
    <property type="entry name" value="PHOSPHOLIPID_GLYCEROL ACYLTRANSFERASE DOMAIN-CONTAINING PROTEIN"/>
    <property type="match status" value="1"/>
</dbReference>
<dbReference type="AlphaFoldDB" id="K2JJ09"/>
<dbReference type="PATRIC" id="fig|740709.3.peg.1684"/>
<evidence type="ECO:0000259" key="5">
    <source>
        <dbReference type="SMART" id="SM00563"/>
    </source>
</evidence>
<dbReference type="EMBL" id="AMRG01000009">
    <property type="protein sequence ID" value="EKE83411.1"/>
    <property type="molecule type" value="Genomic_DNA"/>
</dbReference>
<feature type="transmembrane region" description="Helical" evidence="4">
    <location>
        <begin position="12"/>
        <end position="35"/>
    </location>
</feature>
<dbReference type="Pfam" id="PF01553">
    <property type="entry name" value="Acyltransferase"/>
    <property type="match status" value="1"/>
</dbReference>
<proteinExistence type="predicted"/>